<keyword evidence="4" id="KW-0813">Transport</keyword>
<evidence type="ECO:0000256" key="13">
    <source>
        <dbReference type="ARBA" id="ARBA00023128"/>
    </source>
</evidence>
<dbReference type="NCBIfam" id="NF002148">
    <property type="entry name" value="PRK00982.1-2"/>
    <property type="match status" value="1"/>
</dbReference>
<dbReference type="PANTHER" id="PTHR20863:SF28">
    <property type="entry name" value="ACYL CARRIER PROTEIN, MITOCHONDRIAL"/>
    <property type="match status" value="1"/>
</dbReference>
<evidence type="ECO:0000256" key="14">
    <source>
        <dbReference type="ARBA" id="ARBA00023160"/>
    </source>
</evidence>
<evidence type="ECO:0000256" key="5">
    <source>
        <dbReference type="ARBA" id="ARBA00022450"/>
    </source>
</evidence>
<dbReference type="OrthoDB" id="448946at2759"/>
<keyword evidence="5 17" id="KW-0596">Phosphopantetheine</keyword>
<name>A0A6P4D6K6_ARADU</name>
<evidence type="ECO:0000313" key="19">
    <source>
        <dbReference type="Proteomes" id="UP000515211"/>
    </source>
</evidence>
<evidence type="ECO:0000256" key="11">
    <source>
        <dbReference type="ARBA" id="ARBA00022982"/>
    </source>
</evidence>
<keyword evidence="13" id="KW-0496">Mitochondrion</keyword>
<evidence type="ECO:0000256" key="1">
    <source>
        <dbReference type="ARBA" id="ARBA00004173"/>
    </source>
</evidence>
<comment type="subcellular location">
    <subcellularLocation>
        <location evidence="1">Mitochondrion</location>
    </subcellularLocation>
</comment>
<evidence type="ECO:0000256" key="10">
    <source>
        <dbReference type="ARBA" id="ARBA00022946"/>
    </source>
</evidence>
<comment type="pathway">
    <text evidence="2">Lipid metabolism; fatty acid biosynthesis.</text>
</comment>
<keyword evidence="8" id="KW-0679">Respiratory chain</keyword>
<evidence type="ECO:0000256" key="9">
    <source>
        <dbReference type="ARBA" id="ARBA00022832"/>
    </source>
</evidence>
<evidence type="ECO:0000313" key="20">
    <source>
        <dbReference type="RefSeq" id="XP_015962130.1"/>
    </source>
</evidence>
<evidence type="ECO:0000256" key="4">
    <source>
        <dbReference type="ARBA" id="ARBA00022448"/>
    </source>
</evidence>
<evidence type="ECO:0000256" key="15">
    <source>
        <dbReference type="ARBA" id="ARBA00057783"/>
    </source>
</evidence>
<keyword evidence="11" id="KW-0249">Electron transport</keyword>
<reference evidence="20" key="2">
    <citation type="submission" date="2025-08" db="UniProtKB">
        <authorList>
            <consortium name="RefSeq"/>
        </authorList>
    </citation>
    <scope>IDENTIFICATION</scope>
    <source>
        <tissue evidence="20">Whole plant</tissue>
    </source>
</reference>
<keyword evidence="6 17" id="KW-0444">Lipid biosynthesis</keyword>
<dbReference type="GO" id="GO:0005739">
    <property type="term" value="C:mitochondrion"/>
    <property type="evidence" value="ECO:0007669"/>
    <property type="project" value="UniProtKB-SubCell"/>
</dbReference>
<dbReference type="GO" id="GO:0000035">
    <property type="term" value="F:acyl binding"/>
    <property type="evidence" value="ECO:0007669"/>
    <property type="project" value="TreeGrafter"/>
</dbReference>
<dbReference type="InterPro" id="IPR009081">
    <property type="entry name" value="PP-bd_ACP"/>
</dbReference>
<protein>
    <recommendedName>
        <fullName evidence="17">Acyl carrier protein</fullName>
    </recommendedName>
</protein>
<evidence type="ECO:0000256" key="7">
    <source>
        <dbReference type="ARBA" id="ARBA00022553"/>
    </source>
</evidence>
<dbReference type="PROSITE" id="PS00012">
    <property type="entry name" value="PHOSPHOPANTETHEINE"/>
    <property type="match status" value="1"/>
</dbReference>
<dbReference type="AlphaFoldDB" id="A0A6P4D6K6"/>
<keyword evidence="9" id="KW-0276">Fatty acid metabolism</keyword>
<keyword evidence="12" id="KW-0443">Lipid metabolism</keyword>
<dbReference type="SUPFAM" id="SSF47336">
    <property type="entry name" value="ACP-like"/>
    <property type="match status" value="1"/>
</dbReference>
<comment type="subunit">
    <text evidence="16">Complex I is composed of at least 49 different subunits.</text>
</comment>
<comment type="function">
    <text evidence="15">Carrier of the growing fatty acid chain in fatty acid biosynthesis. May be involved in the synthesis of short and medium chain fatty acids. Accessory and non-catalytic subunit of the mitochondrial membrane respiratory chain NADH dehydrogenase (Complex I), which functions in the transfer of electrons from NADH to the respiratory chain.</text>
</comment>
<keyword evidence="19" id="KW-1185">Reference proteome</keyword>
<keyword evidence="7" id="KW-0597">Phosphoprotein</keyword>
<evidence type="ECO:0000256" key="17">
    <source>
        <dbReference type="RuleBase" id="RU000722"/>
    </source>
</evidence>
<reference evidence="19" key="1">
    <citation type="journal article" date="2016" name="Nat. Genet.">
        <title>The genome sequences of Arachis duranensis and Arachis ipaensis, the diploid ancestors of cultivated peanut.</title>
        <authorList>
            <person name="Bertioli D.J."/>
            <person name="Cannon S.B."/>
            <person name="Froenicke L."/>
            <person name="Huang G."/>
            <person name="Farmer A.D."/>
            <person name="Cannon E.K."/>
            <person name="Liu X."/>
            <person name="Gao D."/>
            <person name="Clevenger J."/>
            <person name="Dash S."/>
            <person name="Ren L."/>
            <person name="Moretzsohn M.C."/>
            <person name="Shirasawa K."/>
            <person name="Huang W."/>
            <person name="Vidigal B."/>
            <person name="Abernathy B."/>
            <person name="Chu Y."/>
            <person name="Niederhuth C.E."/>
            <person name="Umale P."/>
            <person name="Araujo A.C."/>
            <person name="Kozik A."/>
            <person name="Kim K.D."/>
            <person name="Burow M.D."/>
            <person name="Varshney R.K."/>
            <person name="Wang X."/>
            <person name="Zhang X."/>
            <person name="Barkley N."/>
            <person name="Guimaraes P.M."/>
            <person name="Isobe S."/>
            <person name="Guo B."/>
            <person name="Liao B."/>
            <person name="Stalker H.T."/>
            <person name="Schmitz R.J."/>
            <person name="Scheffler B.E."/>
            <person name="Leal-Bertioli S.C."/>
            <person name="Xun X."/>
            <person name="Jackson S.A."/>
            <person name="Michelmore R."/>
            <person name="Ozias-Akins P."/>
        </authorList>
    </citation>
    <scope>NUCLEOTIDE SEQUENCE [LARGE SCALE GENOMIC DNA]</scope>
    <source>
        <strain evidence="19">cv. V14167</strain>
    </source>
</reference>
<dbReference type="PROSITE" id="PS50075">
    <property type="entry name" value="CARRIER"/>
    <property type="match status" value="1"/>
</dbReference>
<evidence type="ECO:0000256" key="8">
    <source>
        <dbReference type="ARBA" id="ARBA00022660"/>
    </source>
</evidence>
<dbReference type="InterPro" id="IPR006162">
    <property type="entry name" value="Ppantetheine_attach_site"/>
</dbReference>
<dbReference type="KEGG" id="adu:107486095"/>
<comment type="similarity">
    <text evidence="3">Belongs to the acyl carrier protein (ACP) family.</text>
</comment>
<dbReference type="HAMAP" id="MF_01217">
    <property type="entry name" value="Acyl_carrier"/>
    <property type="match status" value="1"/>
</dbReference>
<sequence>MALRAAILRHVRVPLQTAPKLHHKQPQPWFASFRFMSSHDDHITKEEVTERVLAVLRDYPKVDPSKVTPNVHFEKDLGLDSLDTVEIVMALEEEFKLEIPDKEADKIDSCNLAIEYISNHPMAS</sequence>
<accession>A0A6P4D6K6</accession>
<evidence type="ECO:0000256" key="3">
    <source>
        <dbReference type="ARBA" id="ARBA00010930"/>
    </source>
</evidence>
<dbReference type="Pfam" id="PF00550">
    <property type="entry name" value="PP-binding"/>
    <property type="match status" value="1"/>
</dbReference>
<dbReference type="PANTHER" id="PTHR20863">
    <property type="entry name" value="ACYL CARRIER PROTEIN"/>
    <property type="match status" value="1"/>
</dbReference>
<dbReference type="Proteomes" id="UP000515211">
    <property type="component" value="Chromosome 4"/>
</dbReference>
<proteinExistence type="inferred from homology"/>
<evidence type="ECO:0000256" key="6">
    <source>
        <dbReference type="ARBA" id="ARBA00022516"/>
    </source>
</evidence>
<evidence type="ECO:0000259" key="18">
    <source>
        <dbReference type="PROSITE" id="PS50075"/>
    </source>
</evidence>
<dbReference type="InterPro" id="IPR003231">
    <property type="entry name" value="ACP"/>
</dbReference>
<dbReference type="RefSeq" id="XP_015962130.1">
    <property type="nucleotide sequence ID" value="XM_016106644.3"/>
</dbReference>
<keyword evidence="10" id="KW-0809">Transit peptide</keyword>
<dbReference type="FunFam" id="1.10.1200.10:FF:000003">
    <property type="entry name" value="Acyl carrier protein"/>
    <property type="match status" value="1"/>
</dbReference>
<evidence type="ECO:0000256" key="16">
    <source>
        <dbReference type="ARBA" id="ARBA00063067"/>
    </source>
</evidence>
<dbReference type="GeneID" id="107486095"/>
<dbReference type="NCBIfam" id="TIGR00517">
    <property type="entry name" value="acyl_carrier"/>
    <property type="match status" value="1"/>
</dbReference>
<evidence type="ECO:0000256" key="2">
    <source>
        <dbReference type="ARBA" id="ARBA00005194"/>
    </source>
</evidence>
<gene>
    <name evidence="20" type="primary">LOC107486095</name>
</gene>
<evidence type="ECO:0000256" key="12">
    <source>
        <dbReference type="ARBA" id="ARBA00023098"/>
    </source>
</evidence>
<dbReference type="InterPro" id="IPR036736">
    <property type="entry name" value="ACP-like_sf"/>
</dbReference>
<organism evidence="19 20">
    <name type="scientific">Arachis duranensis</name>
    <name type="common">Wild peanut</name>
    <dbReference type="NCBI Taxonomy" id="130453"/>
    <lineage>
        <taxon>Eukaryota</taxon>
        <taxon>Viridiplantae</taxon>
        <taxon>Streptophyta</taxon>
        <taxon>Embryophyta</taxon>
        <taxon>Tracheophyta</taxon>
        <taxon>Spermatophyta</taxon>
        <taxon>Magnoliopsida</taxon>
        <taxon>eudicotyledons</taxon>
        <taxon>Gunneridae</taxon>
        <taxon>Pentapetalae</taxon>
        <taxon>rosids</taxon>
        <taxon>fabids</taxon>
        <taxon>Fabales</taxon>
        <taxon>Fabaceae</taxon>
        <taxon>Papilionoideae</taxon>
        <taxon>50 kb inversion clade</taxon>
        <taxon>dalbergioids sensu lato</taxon>
        <taxon>Dalbergieae</taxon>
        <taxon>Pterocarpus clade</taxon>
        <taxon>Arachis</taxon>
    </lineage>
</organism>
<dbReference type="Gene3D" id="1.10.1200.10">
    <property type="entry name" value="ACP-like"/>
    <property type="match status" value="1"/>
</dbReference>
<dbReference type="GO" id="GO:0000036">
    <property type="term" value="F:acyl carrier activity"/>
    <property type="evidence" value="ECO:0007669"/>
    <property type="project" value="TreeGrafter"/>
</dbReference>
<keyword evidence="14 17" id="KW-0275">Fatty acid biosynthesis</keyword>
<feature type="domain" description="Carrier" evidence="18">
    <location>
        <begin position="46"/>
        <end position="121"/>
    </location>
</feature>